<protein>
    <recommendedName>
        <fullName evidence="4">Mpv17 / PMP22 family protein</fullName>
    </recommendedName>
</protein>
<feature type="transmembrane region" description="Helical" evidence="1">
    <location>
        <begin position="196"/>
        <end position="215"/>
    </location>
</feature>
<evidence type="ECO:0000313" key="2">
    <source>
        <dbReference type="EMBL" id="MDT8902341.1"/>
    </source>
</evidence>
<comment type="caution">
    <text evidence="2">The sequence shown here is derived from an EMBL/GenBank/DDBJ whole genome shotgun (WGS) entry which is preliminary data.</text>
</comment>
<evidence type="ECO:0000313" key="3">
    <source>
        <dbReference type="Proteomes" id="UP001254848"/>
    </source>
</evidence>
<evidence type="ECO:0000256" key="1">
    <source>
        <dbReference type="SAM" id="Phobius"/>
    </source>
</evidence>
<feature type="transmembrane region" description="Helical" evidence="1">
    <location>
        <begin position="164"/>
        <end position="184"/>
    </location>
</feature>
<feature type="transmembrane region" description="Helical" evidence="1">
    <location>
        <begin position="35"/>
        <end position="54"/>
    </location>
</feature>
<keyword evidence="1" id="KW-0812">Transmembrane</keyword>
<keyword evidence="3" id="KW-1185">Reference proteome</keyword>
<gene>
    <name evidence="2" type="ORF">Q4T40_13890</name>
</gene>
<dbReference type="Proteomes" id="UP001254848">
    <property type="component" value="Unassembled WGS sequence"/>
</dbReference>
<feature type="transmembrane region" description="Helical" evidence="1">
    <location>
        <begin position="105"/>
        <end position="127"/>
    </location>
</feature>
<dbReference type="RefSeq" id="WP_413780825.1">
    <property type="nucleotide sequence ID" value="NZ_JAUOZS010000001.1"/>
</dbReference>
<accession>A0ABU3NZX8</accession>
<dbReference type="EMBL" id="JAUOZS010000001">
    <property type="protein sequence ID" value="MDT8902341.1"/>
    <property type="molecule type" value="Genomic_DNA"/>
</dbReference>
<organism evidence="2 3">
    <name type="scientific">Anaeroselena agilis</name>
    <dbReference type="NCBI Taxonomy" id="3063788"/>
    <lineage>
        <taxon>Bacteria</taxon>
        <taxon>Bacillati</taxon>
        <taxon>Bacillota</taxon>
        <taxon>Negativicutes</taxon>
        <taxon>Acetonemataceae</taxon>
        <taxon>Anaeroselena</taxon>
    </lineage>
</organism>
<name>A0ABU3NZX8_9FIRM</name>
<reference evidence="2 3" key="1">
    <citation type="submission" date="2023-07" db="EMBL/GenBank/DDBJ databases">
        <title>The novel representative of Negativicutes class, Anaeroselena agilis gen. nov. sp. nov.</title>
        <authorList>
            <person name="Prokofeva M.I."/>
            <person name="Elcheninov A.G."/>
            <person name="Klyukina A."/>
            <person name="Kublanov I.V."/>
            <person name="Frolov E.N."/>
            <person name="Podosokorskaya O.A."/>
        </authorList>
    </citation>
    <scope>NUCLEOTIDE SEQUENCE [LARGE SCALE GENOMIC DNA]</scope>
    <source>
        <strain evidence="2 3">4137-cl</strain>
    </source>
</reference>
<keyword evidence="1" id="KW-1133">Transmembrane helix</keyword>
<evidence type="ECO:0008006" key="4">
    <source>
        <dbReference type="Google" id="ProtNLM"/>
    </source>
</evidence>
<proteinExistence type="predicted"/>
<sequence>MRSGDLLWLAGLGAIVLFLALPGTRQSFVALSIAYPYAMGFAKFAVLATMGELLAARIAGGQWRRPVGLALKAFVWGVLGMAITLMFQVFSAGVIATIAKGMLPGGYASTAAVVTAFLISAVMNLTFAPTFMAFHRVTDTYIDLADGKLANLARIDLKTVVGRIDWHGFVSFVVLRTLPLFWIPAHTVTFLLPPEYRVLMAAFLSIALGGILAFAKRKPQNLRRVK</sequence>
<keyword evidence="1" id="KW-0472">Membrane</keyword>
<feature type="transmembrane region" description="Helical" evidence="1">
    <location>
        <begin position="74"/>
        <end position="99"/>
    </location>
</feature>